<dbReference type="Gene3D" id="3.80.10.10">
    <property type="entry name" value="Ribonuclease Inhibitor"/>
    <property type="match status" value="4"/>
</dbReference>
<dbReference type="InterPro" id="IPR055071">
    <property type="entry name" value="RA_PHLPP-like"/>
</dbReference>
<dbReference type="FunFam" id="3.80.10.10:FF:000220">
    <property type="entry name" value="Adenylate cyclase AcyA"/>
    <property type="match status" value="1"/>
</dbReference>
<feature type="non-terminal residue" evidence="15">
    <location>
        <position position="1131"/>
    </location>
</feature>
<dbReference type="GO" id="GO:0006171">
    <property type="term" value="P:cAMP biosynthetic process"/>
    <property type="evidence" value="ECO:0007669"/>
    <property type="project" value="UniProtKB-KW"/>
</dbReference>
<keyword evidence="16" id="KW-1185">Reference proteome</keyword>
<dbReference type="GO" id="GO:0007165">
    <property type="term" value="P:signal transduction"/>
    <property type="evidence" value="ECO:0007669"/>
    <property type="project" value="InterPro"/>
</dbReference>
<evidence type="ECO:0000256" key="9">
    <source>
        <dbReference type="ARBA" id="ARBA00023239"/>
    </source>
</evidence>
<evidence type="ECO:0000256" key="12">
    <source>
        <dbReference type="SAM" id="MobiDB-lite"/>
    </source>
</evidence>
<comment type="similarity">
    <text evidence="2">Belongs to the adenylyl cyclase class-3 family.</text>
</comment>
<keyword evidence="4" id="KW-0433">Leucine-rich repeat</keyword>
<dbReference type="GO" id="GO:0046872">
    <property type="term" value="F:metal ion binding"/>
    <property type="evidence" value="ECO:0007669"/>
    <property type="project" value="UniProtKB-KW"/>
</dbReference>
<evidence type="ECO:0000313" key="16">
    <source>
        <dbReference type="Proteomes" id="UP000253551"/>
    </source>
</evidence>
<proteinExistence type="inferred from homology"/>
<evidence type="ECO:0000256" key="4">
    <source>
        <dbReference type="ARBA" id="ARBA00022614"/>
    </source>
</evidence>
<gene>
    <name evidence="15" type="primary">CYR1_2</name>
    <name evidence="15" type="ORF">CU098_002910</name>
</gene>
<feature type="domain" description="PPM-type phosphatase" evidence="14">
    <location>
        <begin position="828"/>
        <end position="1081"/>
    </location>
</feature>
<evidence type="ECO:0000256" key="8">
    <source>
        <dbReference type="ARBA" id="ARBA00022998"/>
    </source>
</evidence>
<dbReference type="EC" id="4.6.1.1" evidence="3"/>
<dbReference type="STRING" id="4846.A0A367JSW5"/>
<dbReference type="Pfam" id="PF00481">
    <property type="entry name" value="PP2C"/>
    <property type="match status" value="1"/>
</dbReference>
<dbReference type="AlphaFoldDB" id="A0A367JSW5"/>
<dbReference type="InterPro" id="IPR032675">
    <property type="entry name" value="LRR_dom_sf"/>
</dbReference>
<dbReference type="PROSITE" id="PS51450">
    <property type="entry name" value="LRR"/>
    <property type="match status" value="3"/>
</dbReference>
<dbReference type="GO" id="GO:0004812">
    <property type="term" value="F:aminoacyl-tRNA ligase activity"/>
    <property type="evidence" value="ECO:0007669"/>
    <property type="project" value="UniProtKB-KW"/>
</dbReference>
<reference evidence="15 16" key="1">
    <citation type="journal article" date="2018" name="G3 (Bethesda)">
        <title>Phylogenetic and Phylogenomic Definition of Rhizopus Species.</title>
        <authorList>
            <person name="Gryganskyi A.P."/>
            <person name="Golan J."/>
            <person name="Dolatabadi S."/>
            <person name="Mondo S."/>
            <person name="Robb S."/>
            <person name="Idnurm A."/>
            <person name="Muszewska A."/>
            <person name="Steczkiewicz K."/>
            <person name="Masonjones S."/>
            <person name="Liao H.L."/>
            <person name="Gajdeczka M.T."/>
            <person name="Anike F."/>
            <person name="Vuek A."/>
            <person name="Anishchenko I.M."/>
            <person name="Voigt K."/>
            <person name="de Hoog G.S."/>
            <person name="Smith M.E."/>
            <person name="Heitman J."/>
            <person name="Vilgalys R."/>
            <person name="Stajich J.E."/>
        </authorList>
    </citation>
    <scope>NUCLEOTIDE SEQUENCE [LARGE SCALE GENOMIC DNA]</scope>
    <source>
        <strain evidence="15 16">LSU 92-RS-03</strain>
    </source>
</reference>
<dbReference type="Pfam" id="PF13855">
    <property type="entry name" value="LRR_8"/>
    <property type="match status" value="1"/>
</dbReference>
<dbReference type="InterPro" id="IPR001932">
    <property type="entry name" value="PPM-type_phosphatase-like_dom"/>
</dbReference>
<dbReference type="GO" id="GO:0004016">
    <property type="term" value="F:adenylate cyclase activity"/>
    <property type="evidence" value="ECO:0007669"/>
    <property type="project" value="UniProtKB-EC"/>
</dbReference>
<dbReference type="Pfam" id="PF23598">
    <property type="entry name" value="LRR_14"/>
    <property type="match status" value="1"/>
</dbReference>
<feature type="non-terminal residue" evidence="15">
    <location>
        <position position="1"/>
    </location>
</feature>
<dbReference type="GO" id="GO:0005737">
    <property type="term" value="C:cytoplasm"/>
    <property type="evidence" value="ECO:0007669"/>
    <property type="project" value="TreeGrafter"/>
</dbReference>
<dbReference type="Proteomes" id="UP000253551">
    <property type="component" value="Unassembled WGS sequence"/>
</dbReference>
<dbReference type="PANTHER" id="PTHR48051:SF46">
    <property type="entry name" value="LEUCINE RICH REPEAT-CONTAINING DOMAIN PROTEIN"/>
    <property type="match status" value="1"/>
</dbReference>
<evidence type="ECO:0000256" key="7">
    <source>
        <dbReference type="ARBA" id="ARBA00022842"/>
    </source>
</evidence>
<dbReference type="InterPro" id="IPR050216">
    <property type="entry name" value="LRR_domain-containing"/>
</dbReference>
<keyword evidence="7" id="KW-0460">Magnesium</keyword>
<evidence type="ECO:0000256" key="2">
    <source>
        <dbReference type="ARBA" id="ARBA00005381"/>
    </source>
</evidence>
<dbReference type="InterPro" id="IPR001611">
    <property type="entry name" value="Leu-rich_rpt"/>
</dbReference>
<sequence>GYDFESWAPPDSWAVQPPSIMSASTNMIDDEHTELDDYQMEVQEKWDVPKKTANIKIYRPDKTYNTLHVPLNTTTLDILRRLATKYFLSDINKYNLRVLGITERPLQIQKMLQEQMGYMDQDTIDDSSYLVWFQMAPNSTPPIPEDKEFGPHVVLQSRSLTEIPVYLYNYPSNILSLDISKNLQITLPLDFAQGCTNLTELWIADNDYANLPPATHHIPSLERLNISGNRLRDLEHAHLDQLSKLETLRAINNKLESLPDSFGTCFQHLTALYISNNSFTKFPMVICDIVSLAWLDISFNKIQMFPEEIGQLTNLVGLYAIANRITGGLPSSFINLTKLRELDLRQNLISDLDVVSHLPSLEILLVDYNSTSIVNFETKSLKQLKMYKNHLTQFNLICPAGQETSCLTELNLSCCKLSSLPETLFDSMRMLERLVLDSNTLSALPSSIGSLRHLVKLSIQNNNLDSLPSKIGKLTELKVLDAQKNNLKMLPKEIWLCASLQTLNCSSNLLESFPQPVSTLASITPSSTPMANCKMSDNDLSDLTLLHNEDKDMMSVLPPTLNAGQGVIKRLDRLLDYSTISSPVTPTIHFNNPLQKQPYESSPSPTPPPPPNFNPPSFFTSPHNHPPPLSLSLRQLFLGDNRLTDDVWSPLLHFSELRTLNLSFNDLYEVPPESLCHQHLYELYLSGNQLTSLPADDIERLQYLRVLAVNGNKLQTLPAEIGKLRKLLVLDVGNNVLKYNIANWPYDWNWNWNLGLKYLNLSGNKRLEIQKTHPDPNNPKDKDLSDFSALTRLRMLGLMDITILGVSIPEEFHDRRVRTSPSEVNSMSYGVADWLGPSDHLSTWDLVMPRFRGKDDECIFALFDGSKHPKSGCRLTKQLNDMLVSQFTKELSSIKSDDTIVSSVRRVFLGLEQNLGSSPYLVDKDSGASAVVCYISGTKLYVANVGDALAVISRNNGQAFEITQKHIPLNPSEVSRIRAAGGYVSNSGLLNNELNVSRSFGHFHLIPVVNCNPFVSTIDLAENDEFVIMASRGLWDRMTYQTAVDIARTEKDDLMAAAQKLRDFAITYGATDNLMVMVIGVGDLFDKREKRYRNNRGNNMPGRGGTGADVVDDGLLIKTKRRGKEEVPGDS</sequence>
<dbReference type="PANTHER" id="PTHR48051">
    <property type="match status" value="1"/>
</dbReference>
<dbReference type="SMART" id="SM00369">
    <property type="entry name" value="LRR_TYP"/>
    <property type="match status" value="11"/>
</dbReference>
<name>A0A367JSW5_RHIST</name>
<dbReference type="InterPro" id="IPR000159">
    <property type="entry name" value="RA_dom"/>
</dbReference>
<keyword evidence="5" id="KW-0479">Metal-binding</keyword>
<feature type="compositionally biased region" description="Polar residues" evidence="12">
    <location>
        <begin position="588"/>
        <end position="600"/>
    </location>
</feature>
<dbReference type="PROSITE" id="PS50200">
    <property type="entry name" value="RA"/>
    <property type="match status" value="1"/>
</dbReference>
<evidence type="ECO:0000256" key="6">
    <source>
        <dbReference type="ARBA" id="ARBA00022737"/>
    </source>
</evidence>
<dbReference type="InterPro" id="IPR055414">
    <property type="entry name" value="LRR_R13L4/SHOC2-like"/>
</dbReference>
<dbReference type="CDD" id="cd00143">
    <property type="entry name" value="PP2Cc"/>
    <property type="match status" value="1"/>
</dbReference>
<dbReference type="Pfam" id="PF23010">
    <property type="entry name" value="RA_3"/>
    <property type="match status" value="1"/>
</dbReference>
<feature type="domain" description="Ras-associating" evidence="13">
    <location>
        <begin position="51"/>
        <end position="160"/>
    </location>
</feature>
<accession>A0A367JSW5</accession>
<evidence type="ECO:0000256" key="11">
    <source>
        <dbReference type="ARBA" id="ARBA00032637"/>
    </source>
</evidence>
<dbReference type="Pfam" id="PF00560">
    <property type="entry name" value="LRR_1"/>
    <property type="match status" value="1"/>
</dbReference>
<evidence type="ECO:0000256" key="5">
    <source>
        <dbReference type="ARBA" id="ARBA00022723"/>
    </source>
</evidence>
<evidence type="ECO:0000256" key="3">
    <source>
        <dbReference type="ARBA" id="ARBA00012201"/>
    </source>
</evidence>
<keyword evidence="15" id="KW-0030">Aminoacyl-tRNA synthetase</keyword>
<dbReference type="Gene3D" id="3.60.40.10">
    <property type="entry name" value="PPM-type phosphatase domain"/>
    <property type="match status" value="1"/>
</dbReference>
<protein>
    <recommendedName>
        <fullName evidence="3">adenylate cyclase</fullName>
        <ecNumber evidence="3">4.6.1.1</ecNumber>
    </recommendedName>
    <alternativeName>
        <fullName evidence="10">ATP pyrophosphate-lyase</fullName>
    </alternativeName>
    <alternativeName>
        <fullName evidence="11">Adenylyl cyclase</fullName>
    </alternativeName>
</protein>
<dbReference type="SMART" id="SM00364">
    <property type="entry name" value="LRR_BAC"/>
    <property type="match status" value="10"/>
</dbReference>
<organism evidence="15 16">
    <name type="scientific">Rhizopus stolonifer</name>
    <name type="common">Rhizopus nigricans</name>
    <dbReference type="NCBI Taxonomy" id="4846"/>
    <lineage>
        <taxon>Eukaryota</taxon>
        <taxon>Fungi</taxon>
        <taxon>Fungi incertae sedis</taxon>
        <taxon>Mucoromycota</taxon>
        <taxon>Mucoromycotina</taxon>
        <taxon>Mucoromycetes</taxon>
        <taxon>Mucorales</taxon>
        <taxon>Mucorineae</taxon>
        <taxon>Rhizopodaceae</taxon>
        <taxon>Rhizopus</taxon>
    </lineage>
</organism>
<keyword evidence="8" id="KW-0115">cAMP biosynthesis</keyword>
<dbReference type="SMART" id="SM00332">
    <property type="entry name" value="PP2Cc"/>
    <property type="match status" value="1"/>
</dbReference>
<evidence type="ECO:0000259" key="13">
    <source>
        <dbReference type="PROSITE" id="PS50200"/>
    </source>
</evidence>
<comment type="catalytic activity">
    <reaction evidence="1">
        <text>ATP = 3',5'-cyclic AMP + diphosphate</text>
        <dbReference type="Rhea" id="RHEA:15389"/>
        <dbReference type="ChEBI" id="CHEBI:30616"/>
        <dbReference type="ChEBI" id="CHEBI:33019"/>
        <dbReference type="ChEBI" id="CHEBI:58165"/>
        <dbReference type="EC" id="4.6.1.1"/>
    </reaction>
</comment>
<dbReference type="InterPro" id="IPR036457">
    <property type="entry name" value="PPM-type-like_dom_sf"/>
</dbReference>
<dbReference type="OrthoDB" id="2021138at2759"/>
<keyword evidence="6" id="KW-0677">Repeat</keyword>
<evidence type="ECO:0000256" key="10">
    <source>
        <dbReference type="ARBA" id="ARBA00032597"/>
    </source>
</evidence>
<evidence type="ECO:0000259" key="14">
    <source>
        <dbReference type="PROSITE" id="PS51746"/>
    </source>
</evidence>
<dbReference type="SUPFAM" id="SSF52058">
    <property type="entry name" value="L domain-like"/>
    <property type="match status" value="3"/>
</dbReference>
<keyword evidence="9" id="KW-0456">Lyase</keyword>
<dbReference type="SUPFAM" id="SSF81606">
    <property type="entry name" value="PP2C-like"/>
    <property type="match status" value="1"/>
</dbReference>
<comment type="caution">
    <text evidence="15">The sequence shown here is derived from an EMBL/GenBank/DDBJ whole genome shotgun (WGS) entry which is preliminary data.</text>
</comment>
<dbReference type="PROSITE" id="PS51746">
    <property type="entry name" value="PPM_2"/>
    <property type="match status" value="1"/>
</dbReference>
<evidence type="ECO:0000256" key="1">
    <source>
        <dbReference type="ARBA" id="ARBA00001593"/>
    </source>
</evidence>
<feature type="compositionally biased region" description="Pro residues" evidence="12">
    <location>
        <begin position="604"/>
        <end position="614"/>
    </location>
</feature>
<keyword evidence="15" id="KW-0436">Ligase</keyword>
<dbReference type="EMBL" id="PJQM01002748">
    <property type="protein sequence ID" value="RCH93062.1"/>
    <property type="molecule type" value="Genomic_DNA"/>
</dbReference>
<dbReference type="InterPro" id="IPR003591">
    <property type="entry name" value="Leu-rich_rpt_typical-subtyp"/>
</dbReference>
<evidence type="ECO:0000313" key="15">
    <source>
        <dbReference type="EMBL" id="RCH93062.1"/>
    </source>
</evidence>
<feature type="region of interest" description="Disordered" evidence="12">
    <location>
        <begin position="588"/>
        <end position="621"/>
    </location>
</feature>